<comment type="caution">
    <text evidence="2">The sequence shown here is derived from an EMBL/GenBank/DDBJ whole genome shotgun (WGS) entry which is preliminary data.</text>
</comment>
<evidence type="ECO:0000313" key="2">
    <source>
        <dbReference type="EMBL" id="KAG2304113.1"/>
    </source>
</evidence>
<feature type="compositionally biased region" description="Polar residues" evidence="1">
    <location>
        <begin position="285"/>
        <end position="295"/>
    </location>
</feature>
<proteinExistence type="predicted"/>
<evidence type="ECO:0000256" key="1">
    <source>
        <dbReference type="SAM" id="MobiDB-lite"/>
    </source>
</evidence>
<feature type="region of interest" description="Disordered" evidence="1">
    <location>
        <begin position="231"/>
        <end position="295"/>
    </location>
</feature>
<gene>
    <name evidence="2" type="ORF">Bca52824_032764</name>
</gene>
<feature type="region of interest" description="Disordered" evidence="1">
    <location>
        <begin position="154"/>
        <end position="217"/>
    </location>
</feature>
<name>A0A8X7SDC7_BRACI</name>
<protein>
    <submittedName>
        <fullName evidence="2">Uncharacterized protein</fullName>
    </submittedName>
</protein>
<dbReference type="EMBL" id="JAAMPC010000007">
    <property type="protein sequence ID" value="KAG2304113.1"/>
    <property type="molecule type" value="Genomic_DNA"/>
</dbReference>
<reference evidence="2 3" key="1">
    <citation type="submission" date="2020-02" db="EMBL/GenBank/DDBJ databases">
        <authorList>
            <person name="Ma Q."/>
            <person name="Huang Y."/>
            <person name="Song X."/>
            <person name="Pei D."/>
        </authorList>
    </citation>
    <scope>NUCLEOTIDE SEQUENCE [LARGE SCALE GENOMIC DNA]</scope>
    <source>
        <strain evidence="2">Sxm20200214</strain>
        <tissue evidence="2">Leaf</tissue>
    </source>
</reference>
<organism evidence="2 3">
    <name type="scientific">Brassica carinata</name>
    <name type="common">Ethiopian mustard</name>
    <name type="synonym">Abyssinian cabbage</name>
    <dbReference type="NCBI Taxonomy" id="52824"/>
    <lineage>
        <taxon>Eukaryota</taxon>
        <taxon>Viridiplantae</taxon>
        <taxon>Streptophyta</taxon>
        <taxon>Embryophyta</taxon>
        <taxon>Tracheophyta</taxon>
        <taxon>Spermatophyta</taxon>
        <taxon>Magnoliopsida</taxon>
        <taxon>eudicotyledons</taxon>
        <taxon>Gunneridae</taxon>
        <taxon>Pentapetalae</taxon>
        <taxon>rosids</taxon>
        <taxon>malvids</taxon>
        <taxon>Brassicales</taxon>
        <taxon>Brassicaceae</taxon>
        <taxon>Brassiceae</taxon>
        <taxon>Brassica</taxon>
    </lineage>
</organism>
<dbReference type="Proteomes" id="UP000886595">
    <property type="component" value="Unassembled WGS sequence"/>
</dbReference>
<keyword evidence="3" id="KW-1185">Reference proteome</keyword>
<feature type="compositionally biased region" description="Basic and acidic residues" evidence="1">
    <location>
        <begin position="231"/>
        <end position="265"/>
    </location>
</feature>
<dbReference type="AlphaFoldDB" id="A0A8X7SDC7"/>
<sequence>MEEDYGKTGRGYAQGEAAAAERYRAILRNRFAFEEMLHKGTSLTSGGENRTQSELRGVAKEDVKAIKVPFVDWEKLGEGWFKMSGSIDLKRKRPMEEDYGKTPEEGYAQGEAAATERYRAILRLVRDEQTATAKRTLRSRAQLSLDQIALLSRRCSTRGPDPPLGDTNIKELSSGKVVSSKDAPLPTLPARDEPLGVNTSRHSGSQSSHPPPSRHIRDRLEFLSKLRSERTISNSRERRSAHERLNWQDLRDKSPLRNFHSDGKSRNQGSTPRQEQRRAPEGVDGSSSGQRISAT</sequence>
<evidence type="ECO:0000313" key="3">
    <source>
        <dbReference type="Proteomes" id="UP000886595"/>
    </source>
</evidence>
<accession>A0A8X7SDC7</accession>